<dbReference type="RefSeq" id="WP_150947322.1">
    <property type="nucleotide sequence ID" value="NZ_VZRB01000006.1"/>
</dbReference>
<name>A0A6H9V4K7_9ACTN</name>
<organism evidence="1 2">
    <name type="scientific">Streptomyces luteolifulvus</name>
    <dbReference type="NCBI Taxonomy" id="2615112"/>
    <lineage>
        <taxon>Bacteria</taxon>
        <taxon>Bacillati</taxon>
        <taxon>Actinomycetota</taxon>
        <taxon>Actinomycetes</taxon>
        <taxon>Kitasatosporales</taxon>
        <taxon>Streptomycetaceae</taxon>
        <taxon>Streptomyces</taxon>
    </lineage>
</organism>
<dbReference type="Proteomes" id="UP000442707">
    <property type="component" value="Unassembled WGS sequence"/>
</dbReference>
<reference evidence="1 2" key="1">
    <citation type="submission" date="2019-09" db="EMBL/GenBank/DDBJ databases">
        <title>Screening of Novel Bioactive Compounds from Soil-Associated.</title>
        <authorList>
            <person name="Zhao S."/>
        </authorList>
    </citation>
    <scope>NUCLEOTIDE SEQUENCE [LARGE SCALE GENOMIC DNA]</scope>
    <source>
        <strain evidence="1 2">HIT-DPA4</strain>
    </source>
</reference>
<dbReference type="AlphaFoldDB" id="A0A6H9V4K7"/>
<accession>A0A6H9V4K7</accession>
<comment type="caution">
    <text evidence="1">The sequence shown here is derived from an EMBL/GenBank/DDBJ whole genome shotgun (WGS) entry which is preliminary data.</text>
</comment>
<keyword evidence="2" id="KW-1185">Reference proteome</keyword>
<gene>
    <name evidence="1" type="ORF">F7R91_11650</name>
</gene>
<protein>
    <submittedName>
        <fullName evidence="1">Uncharacterized protein</fullName>
    </submittedName>
</protein>
<proteinExistence type="predicted"/>
<dbReference type="EMBL" id="VZRB01000006">
    <property type="protein sequence ID" value="KAB1147733.1"/>
    <property type="molecule type" value="Genomic_DNA"/>
</dbReference>
<evidence type="ECO:0000313" key="1">
    <source>
        <dbReference type="EMBL" id="KAB1147733.1"/>
    </source>
</evidence>
<evidence type="ECO:0000313" key="2">
    <source>
        <dbReference type="Proteomes" id="UP000442707"/>
    </source>
</evidence>
<sequence length="200" mass="21822">MLPSSETSAPDWRECRIDLPSPESWLTLDLDTDEPESWALSVAEAHLGPDVAADWHQAFAQDVLWYWVGAVRQRALCAALLAPPNNSVIASYTVRELRIPNESLNLDALHAEGERAAGPYFGSPGIVEVELPLGPALRVHRLEPTDPDLDHGSIVEGVAHYVLPQAYATALECRLLWASLGLGEELGRMADELAASIRLV</sequence>